<proteinExistence type="predicted"/>
<feature type="region of interest" description="Disordered" evidence="1">
    <location>
        <begin position="125"/>
        <end position="170"/>
    </location>
</feature>
<feature type="region of interest" description="Disordered" evidence="1">
    <location>
        <begin position="224"/>
        <end position="247"/>
    </location>
</feature>
<dbReference type="EMBL" id="CAJNNW010000131">
    <property type="protein sequence ID" value="CAE8623577.1"/>
    <property type="molecule type" value="Genomic_DNA"/>
</dbReference>
<feature type="region of interest" description="Disordered" evidence="1">
    <location>
        <begin position="1"/>
        <end position="27"/>
    </location>
</feature>
<evidence type="ECO:0000256" key="1">
    <source>
        <dbReference type="SAM" id="MobiDB-lite"/>
    </source>
</evidence>
<accession>A0A813GF42</accession>
<evidence type="ECO:0000313" key="3">
    <source>
        <dbReference type="Proteomes" id="UP000626109"/>
    </source>
</evidence>
<reference evidence="2" key="1">
    <citation type="submission" date="2021-02" db="EMBL/GenBank/DDBJ databases">
        <authorList>
            <person name="Dougan E. K."/>
            <person name="Rhodes N."/>
            <person name="Thang M."/>
            <person name="Chan C."/>
        </authorList>
    </citation>
    <scope>NUCLEOTIDE SEQUENCE</scope>
</reference>
<comment type="caution">
    <text evidence="2">The sequence shown here is derived from an EMBL/GenBank/DDBJ whole genome shotgun (WGS) entry which is preliminary data.</text>
</comment>
<organism evidence="2 3">
    <name type="scientific">Polarella glacialis</name>
    <name type="common">Dinoflagellate</name>
    <dbReference type="NCBI Taxonomy" id="89957"/>
    <lineage>
        <taxon>Eukaryota</taxon>
        <taxon>Sar</taxon>
        <taxon>Alveolata</taxon>
        <taxon>Dinophyceae</taxon>
        <taxon>Suessiales</taxon>
        <taxon>Suessiaceae</taxon>
        <taxon>Polarella</taxon>
    </lineage>
</organism>
<feature type="compositionally biased region" description="Polar residues" evidence="1">
    <location>
        <begin position="1"/>
        <end position="15"/>
    </location>
</feature>
<protein>
    <submittedName>
        <fullName evidence="2">Uncharacterized protein</fullName>
    </submittedName>
</protein>
<dbReference type="AlphaFoldDB" id="A0A813GF42"/>
<sequence>MNAFATGSNQNSGNFISDRPSTGIHAPPGGVSTICFGDYDAKTDSEKPSSMNAFATGSNQNSGGGVSTICLGDYSADEAEKPRSLSAHAPGGASTVCLGMDDNDWKSSASSIRQEAVLLGVQASPRQPAGGATTIMLGASPSEQAAKAEDVRMEEPDVVEEAAESSQPAEVMEVEQMVVEAAKEEELEDINMSSPEPVVKVGEDDTAAAAGAAKRFLQFGEAGVADPSERAPPGGAASIDMGSSWTSSEWKASSSDFVSQSDAIRDAPASARHAPGGMSTIMLGASQSEVAQKQAWLAKDEDVKMESPSKKTKVDEVAAAGSVMASSKQRLIFDQDPPTPLRNSTPRAPPGGASSVMLG</sequence>
<gene>
    <name evidence="2" type="ORF">PGLA2088_LOCUS228</name>
</gene>
<name>A0A813GF42_POLGL</name>
<dbReference type="Proteomes" id="UP000626109">
    <property type="component" value="Unassembled WGS sequence"/>
</dbReference>
<evidence type="ECO:0000313" key="2">
    <source>
        <dbReference type="EMBL" id="CAE8623577.1"/>
    </source>
</evidence>
<feature type="region of interest" description="Disordered" evidence="1">
    <location>
        <begin position="321"/>
        <end position="359"/>
    </location>
</feature>
<feature type="compositionally biased region" description="Basic and acidic residues" evidence="1">
    <location>
        <begin position="146"/>
        <end position="155"/>
    </location>
</feature>